<dbReference type="InterPro" id="IPR011010">
    <property type="entry name" value="DNA_brk_join_enz"/>
</dbReference>
<dbReference type="GO" id="GO:0015074">
    <property type="term" value="P:DNA integration"/>
    <property type="evidence" value="ECO:0007669"/>
    <property type="project" value="UniProtKB-KW"/>
</dbReference>
<proteinExistence type="inferred from homology"/>
<dbReference type="Pfam" id="PF14659">
    <property type="entry name" value="Phage_int_SAM_3"/>
    <property type="match status" value="1"/>
</dbReference>
<evidence type="ECO:0000259" key="7">
    <source>
        <dbReference type="PROSITE" id="PS51898"/>
    </source>
</evidence>
<dbReference type="Pfam" id="PF00589">
    <property type="entry name" value="Phage_integrase"/>
    <property type="match status" value="1"/>
</dbReference>
<keyword evidence="6" id="KW-0175">Coiled coil</keyword>
<evidence type="ECO:0000256" key="5">
    <source>
        <dbReference type="PROSITE-ProRule" id="PRU01248"/>
    </source>
</evidence>
<dbReference type="STRING" id="764299.STRIC_2093"/>
<dbReference type="PANTHER" id="PTHR30349:SF64">
    <property type="entry name" value="PROPHAGE INTEGRASE INTD-RELATED"/>
    <property type="match status" value="1"/>
</dbReference>
<evidence type="ECO:0000256" key="4">
    <source>
        <dbReference type="ARBA" id="ARBA00023172"/>
    </source>
</evidence>
<dbReference type="RefSeq" id="WP_008089866.1">
    <property type="nucleotide sequence ID" value="NZ_AEUX02000007.1"/>
</dbReference>
<protein>
    <submittedName>
        <fullName evidence="9">Site-specific recombinase, phage integrase family</fullName>
    </submittedName>
</protein>
<dbReference type="Gene3D" id="1.10.150.130">
    <property type="match status" value="1"/>
</dbReference>
<comment type="similarity">
    <text evidence="1">Belongs to the 'phage' integrase family.</text>
</comment>
<dbReference type="PROSITE" id="PS51898">
    <property type="entry name" value="TYR_RECOMBINASE"/>
    <property type="match status" value="1"/>
</dbReference>
<dbReference type="InterPro" id="IPR004107">
    <property type="entry name" value="Integrase_SAM-like_N"/>
</dbReference>
<dbReference type="Proteomes" id="UP000003330">
    <property type="component" value="Unassembled WGS sequence"/>
</dbReference>
<feature type="coiled-coil region" evidence="6">
    <location>
        <begin position="322"/>
        <end position="349"/>
    </location>
</feature>
<feature type="domain" description="Core-binding (CB)" evidence="8">
    <location>
        <begin position="58"/>
        <end position="139"/>
    </location>
</feature>
<dbReference type="InterPro" id="IPR002104">
    <property type="entry name" value="Integrase_catalytic"/>
</dbReference>
<dbReference type="OrthoDB" id="9803188at2"/>
<gene>
    <name evidence="9" type="ORF">STRIC_2093</name>
</gene>
<sequence>MAKFRKRGNKWSYRIYYTDNQGIKREKSKGGFATKALASAAAIKAEANINKDNSNEDITLYDFCKDWAEIYKRPHVVDKTWETYTKNLKHIKKYFGDIKLNKVTHTFYQKIINEFAKKYAQETLEKFHYQIKGAVNVAVRGGLIKTNFAEGAIVKSQKEARAKEFDFLEEDEYLNLIKVTSEKYQYISYFTLYIIAVTGLRFAEATGITWNDIDFEKGSIDINKSFDYSKTQEFKETKNEQSKRQIPIDHQTIKLLKAFKANHYKENKLNRVLCGASNSLCNRLVKKIVGRPVRNHSLRHTYASFLILKGVDLISISQLLGHENLNITLKVYAHQLDKLKEKNNQVIKDIFGNLTDF</sequence>
<dbReference type="AlphaFoldDB" id="G5K5H7"/>
<dbReference type="Gene3D" id="1.10.443.10">
    <property type="entry name" value="Intergrase catalytic core"/>
    <property type="match status" value="1"/>
</dbReference>
<dbReference type="SUPFAM" id="SSF56349">
    <property type="entry name" value="DNA breaking-rejoining enzymes"/>
    <property type="match status" value="1"/>
</dbReference>
<dbReference type="PROSITE" id="PS51900">
    <property type="entry name" value="CB"/>
    <property type="match status" value="1"/>
</dbReference>
<evidence type="ECO:0000313" key="9">
    <source>
        <dbReference type="EMBL" id="EHI68960.1"/>
    </source>
</evidence>
<dbReference type="InterPro" id="IPR013762">
    <property type="entry name" value="Integrase-like_cat_sf"/>
</dbReference>
<evidence type="ECO:0000256" key="6">
    <source>
        <dbReference type="SAM" id="Coils"/>
    </source>
</evidence>
<dbReference type="CDD" id="cd01189">
    <property type="entry name" value="INT_ICEBs1_C_like"/>
    <property type="match status" value="1"/>
</dbReference>
<dbReference type="GO" id="GO:0003677">
    <property type="term" value="F:DNA binding"/>
    <property type="evidence" value="ECO:0007669"/>
    <property type="project" value="UniProtKB-UniRule"/>
</dbReference>
<dbReference type="InterPro" id="IPR028259">
    <property type="entry name" value="AP2-like_int_N"/>
</dbReference>
<comment type="caution">
    <text evidence="9">The sequence shown here is derived from an EMBL/GenBank/DDBJ whole genome shotgun (WGS) entry which is preliminary data.</text>
</comment>
<dbReference type="Pfam" id="PF14657">
    <property type="entry name" value="Arm-DNA-bind_4"/>
    <property type="match status" value="1"/>
</dbReference>
<keyword evidence="3 5" id="KW-0238">DNA-binding</keyword>
<evidence type="ECO:0000313" key="10">
    <source>
        <dbReference type="Proteomes" id="UP000003330"/>
    </source>
</evidence>
<accession>G5K5H7</accession>
<feature type="domain" description="Tyr recombinase" evidence="7">
    <location>
        <begin position="163"/>
        <end position="348"/>
    </location>
</feature>
<dbReference type="InterPro" id="IPR044068">
    <property type="entry name" value="CB"/>
</dbReference>
<evidence type="ECO:0000256" key="3">
    <source>
        <dbReference type="ARBA" id="ARBA00023125"/>
    </source>
</evidence>
<organism evidence="9 10">
    <name type="scientific">Streptococcus ictaluri 707-05</name>
    <dbReference type="NCBI Taxonomy" id="764299"/>
    <lineage>
        <taxon>Bacteria</taxon>
        <taxon>Bacillati</taxon>
        <taxon>Bacillota</taxon>
        <taxon>Bacilli</taxon>
        <taxon>Lactobacillales</taxon>
        <taxon>Streptococcaceae</taxon>
        <taxon>Streptococcus</taxon>
    </lineage>
</organism>
<dbReference type="eggNOG" id="COG0582">
    <property type="taxonomic scope" value="Bacteria"/>
</dbReference>
<evidence type="ECO:0000256" key="1">
    <source>
        <dbReference type="ARBA" id="ARBA00008857"/>
    </source>
</evidence>
<evidence type="ECO:0000256" key="2">
    <source>
        <dbReference type="ARBA" id="ARBA00022908"/>
    </source>
</evidence>
<reference evidence="9 10" key="1">
    <citation type="journal article" date="2014" name="Int. J. Syst. Evol. Microbiol.">
        <title>Phylogenomics and the dynamic genome evolution of the genus Streptococcus.</title>
        <authorList>
            <consortium name="The Broad Institute Genome Sequencing Platform"/>
            <person name="Richards V.P."/>
            <person name="Palmer S.R."/>
            <person name="Pavinski Bitar P.D."/>
            <person name="Qin X."/>
            <person name="Weinstock G.M."/>
            <person name="Highlander S.K."/>
            <person name="Town C.D."/>
            <person name="Burne R.A."/>
            <person name="Stanhope M.J."/>
        </authorList>
    </citation>
    <scope>NUCLEOTIDE SEQUENCE [LARGE SCALE GENOMIC DNA]</scope>
    <source>
        <strain evidence="9 10">707-05</strain>
    </source>
</reference>
<keyword evidence="4" id="KW-0233">DNA recombination</keyword>
<evidence type="ECO:0000259" key="8">
    <source>
        <dbReference type="PROSITE" id="PS51900"/>
    </source>
</evidence>
<dbReference type="PANTHER" id="PTHR30349">
    <property type="entry name" value="PHAGE INTEGRASE-RELATED"/>
    <property type="match status" value="1"/>
</dbReference>
<name>G5K5H7_9STRE</name>
<dbReference type="EMBL" id="AEUX02000007">
    <property type="protein sequence ID" value="EHI68960.1"/>
    <property type="molecule type" value="Genomic_DNA"/>
</dbReference>
<keyword evidence="2" id="KW-0229">DNA integration</keyword>
<dbReference type="GO" id="GO:0006310">
    <property type="term" value="P:DNA recombination"/>
    <property type="evidence" value="ECO:0007669"/>
    <property type="project" value="UniProtKB-KW"/>
</dbReference>
<keyword evidence="10" id="KW-1185">Reference proteome</keyword>
<dbReference type="InterPro" id="IPR050090">
    <property type="entry name" value="Tyrosine_recombinase_XerCD"/>
</dbReference>
<dbReference type="InterPro" id="IPR010998">
    <property type="entry name" value="Integrase_recombinase_N"/>
</dbReference>